<feature type="transmembrane region" description="Helical" evidence="9">
    <location>
        <begin position="436"/>
        <end position="458"/>
    </location>
</feature>
<evidence type="ECO:0000259" key="11">
    <source>
        <dbReference type="PROSITE" id="PS50850"/>
    </source>
</evidence>
<gene>
    <name evidence="12" type="ORF">OKIOD_LOCUS4138</name>
</gene>
<dbReference type="PROSITE" id="PS00107">
    <property type="entry name" value="PROTEIN_KINASE_ATP"/>
    <property type="match status" value="1"/>
</dbReference>
<evidence type="ECO:0000256" key="6">
    <source>
        <dbReference type="ARBA" id="ARBA00023136"/>
    </source>
</evidence>
<comment type="similarity">
    <text evidence="2">Belongs to the major facilitator superfamily. Sugar transporter (TC 2.A.1.1) family.</text>
</comment>
<feature type="transmembrane region" description="Helical" evidence="9">
    <location>
        <begin position="290"/>
        <end position="310"/>
    </location>
</feature>
<evidence type="ECO:0000256" key="2">
    <source>
        <dbReference type="ARBA" id="ARBA00010992"/>
    </source>
</evidence>
<dbReference type="InterPro" id="IPR011009">
    <property type="entry name" value="Kinase-like_dom_sf"/>
</dbReference>
<proteinExistence type="inferred from homology"/>
<keyword evidence="8" id="KW-0547">Nucleotide-binding</keyword>
<dbReference type="Gene3D" id="1.10.510.10">
    <property type="entry name" value="Transferase(Phosphotransferase) domain 1"/>
    <property type="match status" value="1"/>
</dbReference>
<dbReference type="InterPro" id="IPR003663">
    <property type="entry name" value="Sugar/inositol_transpt"/>
</dbReference>
<feature type="transmembrane region" description="Helical" evidence="9">
    <location>
        <begin position="376"/>
        <end position="397"/>
    </location>
</feature>
<evidence type="ECO:0000256" key="1">
    <source>
        <dbReference type="ARBA" id="ARBA00004141"/>
    </source>
</evidence>
<keyword evidence="7" id="KW-0418">Kinase</keyword>
<dbReference type="SMART" id="SM00219">
    <property type="entry name" value="TyrKc"/>
    <property type="match status" value="1"/>
</dbReference>
<name>A0ABN7S3Y4_OIKDI</name>
<dbReference type="InterPro" id="IPR001245">
    <property type="entry name" value="Ser-Thr/Tyr_kinase_cat_dom"/>
</dbReference>
<dbReference type="SUPFAM" id="SSF103473">
    <property type="entry name" value="MFS general substrate transporter"/>
    <property type="match status" value="1"/>
</dbReference>
<keyword evidence="3" id="KW-0813">Transport</keyword>
<keyword evidence="7" id="KW-0808">Transferase</keyword>
<dbReference type="PROSITE" id="PS00216">
    <property type="entry name" value="SUGAR_TRANSPORT_1"/>
    <property type="match status" value="1"/>
</dbReference>
<dbReference type="InterPro" id="IPR020635">
    <property type="entry name" value="Tyr_kinase_cat_dom"/>
</dbReference>
<dbReference type="PROSITE" id="PS00217">
    <property type="entry name" value="SUGAR_TRANSPORT_2"/>
    <property type="match status" value="1"/>
</dbReference>
<feature type="transmembrane region" description="Helical" evidence="9">
    <location>
        <begin position="586"/>
        <end position="605"/>
    </location>
</feature>
<keyword evidence="5 9" id="KW-1133">Transmembrane helix</keyword>
<reference evidence="12 13" key="1">
    <citation type="submission" date="2021-04" db="EMBL/GenBank/DDBJ databases">
        <authorList>
            <person name="Bliznina A."/>
        </authorList>
    </citation>
    <scope>NUCLEOTIDE SEQUENCE [LARGE SCALE GENOMIC DNA]</scope>
</reference>
<dbReference type="PANTHER" id="PTHR48020:SF12">
    <property type="entry name" value="PROTON MYO-INOSITOL COTRANSPORTER"/>
    <property type="match status" value="1"/>
</dbReference>
<dbReference type="PANTHER" id="PTHR48020">
    <property type="entry name" value="PROTON MYO-INOSITOL COTRANSPORTER"/>
    <property type="match status" value="1"/>
</dbReference>
<dbReference type="InterPro" id="IPR020846">
    <property type="entry name" value="MFS_dom"/>
</dbReference>
<dbReference type="EMBL" id="OU015568">
    <property type="protein sequence ID" value="CAG5090384.1"/>
    <property type="molecule type" value="Genomic_DNA"/>
</dbReference>
<dbReference type="Gene3D" id="1.20.1250.20">
    <property type="entry name" value="MFS general substrate transporter like domains"/>
    <property type="match status" value="1"/>
</dbReference>
<evidence type="ECO:0000256" key="9">
    <source>
        <dbReference type="SAM" id="Phobius"/>
    </source>
</evidence>
<evidence type="ECO:0000256" key="3">
    <source>
        <dbReference type="ARBA" id="ARBA00022448"/>
    </source>
</evidence>
<dbReference type="InterPro" id="IPR017441">
    <property type="entry name" value="Protein_kinase_ATP_BS"/>
</dbReference>
<dbReference type="InterPro" id="IPR050814">
    <property type="entry name" value="Myo-inositol_Transporter"/>
</dbReference>
<dbReference type="Pfam" id="PF00083">
    <property type="entry name" value="Sugar_tr"/>
    <property type="match status" value="1"/>
</dbReference>
<dbReference type="InterPro" id="IPR036259">
    <property type="entry name" value="MFS_trans_sf"/>
</dbReference>
<evidence type="ECO:0000259" key="10">
    <source>
        <dbReference type="PROSITE" id="PS50011"/>
    </source>
</evidence>
<keyword evidence="7" id="KW-0829">Tyrosine-protein kinase</keyword>
<feature type="transmembrane region" description="Helical" evidence="9">
    <location>
        <begin position="556"/>
        <end position="579"/>
    </location>
</feature>
<organism evidence="12 13">
    <name type="scientific">Oikopleura dioica</name>
    <name type="common">Tunicate</name>
    <dbReference type="NCBI Taxonomy" id="34765"/>
    <lineage>
        <taxon>Eukaryota</taxon>
        <taxon>Metazoa</taxon>
        <taxon>Chordata</taxon>
        <taxon>Tunicata</taxon>
        <taxon>Appendicularia</taxon>
        <taxon>Copelata</taxon>
        <taxon>Oikopleuridae</taxon>
        <taxon>Oikopleura</taxon>
    </lineage>
</organism>
<evidence type="ECO:0000256" key="5">
    <source>
        <dbReference type="ARBA" id="ARBA00022989"/>
    </source>
</evidence>
<keyword evidence="4 9" id="KW-0812">Transmembrane</keyword>
<evidence type="ECO:0000256" key="4">
    <source>
        <dbReference type="ARBA" id="ARBA00022692"/>
    </source>
</evidence>
<feature type="domain" description="Protein kinase" evidence="10">
    <location>
        <begin position="39"/>
        <end position="335"/>
    </location>
</feature>
<dbReference type="Pfam" id="PF07714">
    <property type="entry name" value="PK_Tyr_Ser-Thr"/>
    <property type="match status" value="1"/>
</dbReference>
<evidence type="ECO:0000313" key="12">
    <source>
        <dbReference type="EMBL" id="CAG5090384.1"/>
    </source>
</evidence>
<feature type="transmembrane region" description="Helical" evidence="9">
    <location>
        <begin position="351"/>
        <end position="369"/>
    </location>
</feature>
<dbReference type="PRINTS" id="PR00171">
    <property type="entry name" value="SUGRTRNSPORT"/>
</dbReference>
<sequence>MKLLSDDRPQEAFEHIMSCMQDPKKEILKKIYINPSKIERDGNELGKGAFGTTHAGRLKNDTGVTIHKIAIKTMKSAVSNGVKGPGYSDKSTSLGSNKYASGDSGIESCEYFDAEHAKAIFDEAIQMNNFEHNNVMKLIGVSFNDFAEPEMILPLMDCGDLRNYVKNDENVLLISDCLKFCQQAAEGMNYLVHQGVIHRDLAARNCLLESMDNNRINLRIADFGLSKTFEKLYQEEYVSRSQTKLPLKWLAIEVLQRRMFSEKSDVWAFGILTWEIFTRGAVPYGPLGDWAGGFLFGYDTGVISSALLLIEKDYHFTTIQKELIVTITLACAGVFSLLAGPINKIFGRRKAIIGSAILFGVGSLILLAAKGLSELLIGRGVVGIGLGISSMAVPVYLSECAPPSVRGKLNTANQISITFGEWVAALLGGMVAKISFGWRILLGAAVLPACIQLFGFLCSLPESPRYLLEQGRRDEAAKVLKMIRRAECTQELNEMAAAIDSERRDKNQSVFIGVGRKALILACGLQLVAQLSGVNTIMYYAGSIVFSSGIVQERSSAIWIVLGIISVHFATSFIGFITIDRYGRRPLILISLGFTILALWILSLGTHLNNRFESPVDFNSSTCQNLENAETFLEPTTCSDCSKLYGNTCGFCETEDSGYCTTNCTTGELWIDYCPANKASILPVIGMLLYLISFSPGLGPVPWAVGSEIFPNQSEIPEWDSLYLPIGLATQLFPFHF</sequence>
<evidence type="ECO:0000313" key="13">
    <source>
        <dbReference type="Proteomes" id="UP001158576"/>
    </source>
</evidence>
<keyword evidence="8" id="KW-0067">ATP-binding</keyword>
<dbReference type="InterPro" id="IPR005828">
    <property type="entry name" value="MFS_sugar_transport-like"/>
</dbReference>
<dbReference type="InterPro" id="IPR000719">
    <property type="entry name" value="Prot_kinase_dom"/>
</dbReference>
<evidence type="ECO:0000256" key="7">
    <source>
        <dbReference type="ARBA" id="ARBA00023137"/>
    </source>
</evidence>
<accession>A0ABN7S3Y4</accession>
<feature type="domain" description="Major facilitator superfamily (MFS) profile" evidence="11">
    <location>
        <begin position="285"/>
        <end position="737"/>
    </location>
</feature>
<keyword evidence="13" id="KW-1185">Reference proteome</keyword>
<keyword evidence="6 9" id="KW-0472">Membrane</keyword>
<dbReference type="PRINTS" id="PR00109">
    <property type="entry name" value="TYRKINASE"/>
</dbReference>
<comment type="subcellular location">
    <subcellularLocation>
        <location evidence="1">Membrane</location>
        <topology evidence="1">Multi-pass membrane protein</topology>
    </subcellularLocation>
</comment>
<protein>
    <submittedName>
        <fullName evidence="12">Oidioi.mRNA.OKI2018_I69.PAR.g12580.t1.cds</fullName>
    </submittedName>
</protein>
<dbReference type="PROSITE" id="PS00109">
    <property type="entry name" value="PROTEIN_KINASE_TYR"/>
    <property type="match status" value="1"/>
</dbReference>
<dbReference type="Proteomes" id="UP001158576">
    <property type="component" value="Chromosome PAR"/>
</dbReference>
<dbReference type="InterPro" id="IPR008266">
    <property type="entry name" value="Tyr_kinase_AS"/>
</dbReference>
<dbReference type="PROSITE" id="PS50850">
    <property type="entry name" value="MFS"/>
    <property type="match status" value="1"/>
</dbReference>
<dbReference type="Gene3D" id="3.30.200.20">
    <property type="entry name" value="Phosphorylase Kinase, domain 1"/>
    <property type="match status" value="1"/>
</dbReference>
<evidence type="ECO:0000256" key="8">
    <source>
        <dbReference type="PROSITE-ProRule" id="PRU10141"/>
    </source>
</evidence>
<feature type="transmembrane region" description="Helical" evidence="9">
    <location>
        <begin position="322"/>
        <end position="339"/>
    </location>
</feature>
<feature type="transmembrane region" description="Helical" evidence="9">
    <location>
        <begin position="518"/>
        <end position="541"/>
    </location>
</feature>
<dbReference type="PROSITE" id="PS50011">
    <property type="entry name" value="PROTEIN_KINASE_DOM"/>
    <property type="match status" value="1"/>
</dbReference>
<feature type="binding site" evidence="8">
    <location>
        <position position="72"/>
    </location>
    <ligand>
        <name>ATP</name>
        <dbReference type="ChEBI" id="CHEBI:30616"/>
    </ligand>
</feature>
<dbReference type="InterPro" id="IPR005829">
    <property type="entry name" value="Sugar_transporter_CS"/>
</dbReference>
<dbReference type="SUPFAM" id="SSF56112">
    <property type="entry name" value="Protein kinase-like (PK-like)"/>
    <property type="match status" value="1"/>
</dbReference>